<evidence type="ECO:0000313" key="3">
    <source>
        <dbReference type="Proteomes" id="UP000830375"/>
    </source>
</evidence>
<dbReference type="InterPro" id="IPR053082">
    <property type="entry name" value="Nuclear_GTPase_SLIP-GC"/>
</dbReference>
<gene>
    <name evidence="2" type="ORF">H4Q32_006435</name>
</gene>
<keyword evidence="3" id="KW-1185">Reference proteome</keyword>
<reference evidence="2 3" key="1">
    <citation type="submission" date="2022-01" db="EMBL/GenBank/DDBJ databases">
        <title>A high-quality chromosome-level genome assembly of rohu carp, Labeo rohita.</title>
        <authorList>
            <person name="Arick M.A. II"/>
            <person name="Hsu C.-Y."/>
            <person name="Magbanua Z."/>
            <person name="Pechanova O."/>
            <person name="Grover C."/>
            <person name="Miller E."/>
            <person name="Thrash A."/>
            <person name="Ezzel L."/>
            <person name="Alam S."/>
            <person name="Benzie J."/>
            <person name="Hamilton M."/>
            <person name="Karsi A."/>
            <person name="Lawrence M.L."/>
            <person name="Peterson D.G."/>
        </authorList>
    </citation>
    <scope>NUCLEOTIDE SEQUENCE [LARGE SCALE GENOMIC DNA]</scope>
    <source>
        <strain evidence="3">BAU-BD-2019</strain>
        <tissue evidence="2">Blood</tissue>
    </source>
</reference>
<accession>A0ABQ8LR12</accession>
<sequence length="832" mass="95305">MVVASDWLSTDQKQCYWPPFKSTEKYLEAVKSNLKPSTGEKPWEKLNVLFHEKYVVTLKKSNELTVIPAIWQNEERTHCYWPPFKSPEKCTEAVKNRLEPPVPSRNPWEMLNIQVHGECATYEQAKEKQKALKEQKERSTLHPAPASSLQISRFSPHDMEIMLKAKQIMKRVTDNLAHTINMHNEIISKINKMYTVNRKKATIGIFGRAGEGKSSLLSAILGEKDLLPSGCFGACTSVVTQVEANLTDSNYTAEIEFISKEEWEKELEDLFRDLQDDSEDRNDDLIEIAEEKITALYGADADQKTLEELKKDDKYAEIEKLMSISKKTISKSDMSEFASDVARFIQHSKSSPGGWYWPLLKSVNIKIPDCHELLEHIVIVDIPGTEDCNKTRDDLWKSKLSECYSVWIVSAINRAITDRYPWGILKHCSEELGPGRECFTYILFIKKSFEDQKILCIRHRNEDVKTKVKEKFEKSEIKKKFRTDSDFLQVFTVSSNAFFDTSLNLESAETEIPKLQDVLRSLNKSINRELTRDYVSEAKGVLSLIQSVQLDTDKKAAEMKVAIRMDLENNLKVALSEMDKYFDNISNDLEKCLSKGVEESVQSCVASAKALVAPKKDGRGFHKIIQTLCKNYGCYWHKNCDAVLDLNKKLAKPLHENIYENFSQIFPVSGKTGRSVQEQIDKFTIIQSDPAYLRSSVIRHIQNFVKTEESKLKELLNRETVELGKDIYSSIIKTIQNEMSPCYEKAAALTGTGSIKERQDMLVNTVNEKKHHMFNKAKMEVLKKLNQLKLHIKDVLEPGLKKAMDLSLSQSINTTLMDVSREIDQMETLLKQ</sequence>
<dbReference type="InterPro" id="IPR027417">
    <property type="entry name" value="P-loop_NTPase"/>
</dbReference>
<evidence type="ECO:0000313" key="2">
    <source>
        <dbReference type="EMBL" id="KAI2653074.1"/>
    </source>
</evidence>
<organism evidence="2 3">
    <name type="scientific">Labeo rohita</name>
    <name type="common">Indian major carp</name>
    <name type="synonym">Cyprinus rohita</name>
    <dbReference type="NCBI Taxonomy" id="84645"/>
    <lineage>
        <taxon>Eukaryota</taxon>
        <taxon>Metazoa</taxon>
        <taxon>Chordata</taxon>
        <taxon>Craniata</taxon>
        <taxon>Vertebrata</taxon>
        <taxon>Euteleostomi</taxon>
        <taxon>Actinopterygii</taxon>
        <taxon>Neopterygii</taxon>
        <taxon>Teleostei</taxon>
        <taxon>Ostariophysi</taxon>
        <taxon>Cypriniformes</taxon>
        <taxon>Cyprinidae</taxon>
        <taxon>Labeoninae</taxon>
        <taxon>Labeonini</taxon>
        <taxon>Labeo</taxon>
    </lineage>
</organism>
<dbReference type="Gene3D" id="3.40.50.300">
    <property type="entry name" value="P-loop containing nucleotide triphosphate hydrolases"/>
    <property type="match status" value="1"/>
</dbReference>
<dbReference type="InterPro" id="IPR045063">
    <property type="entry name" value="Dynamin_N"/>
</dbReference>
<protein>
    <submittedName>
        <fullName evidence="2">Nuclear GTPase SLIP-GC</fullName>
    </submittedName>
</protein>
<feature type="domain" description="Dynamin N-terminal" evidence="1">
    <location>
        <begin position="203"/>
        <end position="417"/>
    </location>
</feature>
<dbReference type="EMBL" id="JACTAM010000019">
    <property type="protein sequence ID" value="KAI2653074.1"/>
    <property type="molecule type" value="Genomic_DNA"/>
</dbReference>
<comment type="caution">
    <text evidence="2">The sequence shown here is derived from an EMBL/GenBank/DDBJ whole genome shotgun (WGS) entry which is preliminary data.</text>
</comment>
<dbReference type="Pfam" id="PF00350">
    <property type="entry name" value="Dynamin_N"/>
    <property type="match status" value="1"/>
</dbReference>
<dbReference type="Proteomes" id="UP000830375">
    <property type="component" value="Unassembled WGS sequence"/>
</dbReference>
<dbReference type="PANTHER" id="PTHR47308:SF1">
    <property type="entry name" value="NUCLEAR GTPASE SLIP-GC"/>
    <property type="match status" value="1"/>
</dbReference>
<evidence type="ECO:0000259" key="1">
    <source>
        <dbReference type="Pfam" id="PF00350"/>
    </source>
</evidence>
<proteinExistence type="predicted"/>
<dbReference type="PANTHER" id="PTHR47308">
    <property type="entry name" value="NUCLEAR GTPASE SLIP-GC"/>
    <property type="match status" value="1"/>
</dbReference>
<name>A0ABQ8LR12_LABRO</name>
<dbReference type="SUPFAM" id="SSF52540">
    <property type="entry name" value="P-loop containing nucleoside triphosphate hydrolases"/>
    <property type="match status" value="1"/>
</dbReference>